<name>A0ACA9QWV8_9GLOM</name>
<gene>
    <name evidence="1" type="ORF">ACOLOM_LOCUS13567</name>
</gene>
<feature type="non-terminal residue" evidence="1">
    <location>
        <position position="244"/>
    </location>
</feature>
<dbReference type="EMBL" id="CAJVPT010062959">
    <property type="protein sequence ID" value="CAG8767822.1"/>
    <property type="molecule type" value="Genomic_DNA"/>
</dbReference>
<keyword evidence="2" id="KW-1185">Reference proteome</keyword>
<proteinExistence type="predicted"/>
<protein>
    <submittedName>
        <fullName evidence="1">12851_t:CDS:1</fullName>
    </submittedName>
</protein>
<sequence length="244" mass="26155">GLDTLTTSISFRDGNTGHSRELQRASARLSNEKSQRSLTVIFEQIQTMCDQYSLPRSVSDTAKMLYRRCEEEKLLRGKQPDAIVAACLFIACRQASVPRTFREIVELTNVPKKQIGQCYKALERAFNLTPGATAANPKGHHTAPNDPGNPGPSGAPNGANSDPLGGAGSTNSTSPEYLMARYCNYLDLPAALQAYCADVAGRARSRDVGSGRSPVSIASGIIYFTAMLFGYSVSLKEIGNTAGV</sequence>
<evidence type="ECO:0000313" key="1">
    <source>
        <dbReference type="EMBL" id="CAG8767822.1"/>
    </source>
</evidence>
<reference evidence="1" key="1">
    <citation type="submission" date="2021-06" db="EMBL/GenBank/DDBJ databases">
        <authorList>
            <person name="Kallberg Y."/>
            <person name="Tangrot J."/>
            <person name="Rosling A."/>
        </authorList>
    </citation>
    <scope>NUCLEOTIDE SEQUENCE</scope>
    <source>
        <strain evidence="1">CL356</strain>
    </source>
</reference>
<organism evidence="1 2">
    <name type="scientific">Acaulospora colombiana</name>
    <dbReference type="NCBI Taxonomy" id="27376"/>
    <lineage>
        <taxon>Eukaryota</taxon>
        <taxon>Fungi</taxon>
        <taxon>Fungi incertae sedis</taxon>
        <taxon>Mucoromycota</taxon>
        <taxon>Glomeromycotina</taxon>
        <taxon>Glomeromycetes</taxon>
        <taxon>Diversisporales</taxon>
        <taxon>Acaulosporaceae</taxon>
        <taxon>Acaulospora</taxon>
    </lineage>
</organism>
<comment type="caution">
    <text evidence="1">The sequence shown here is derived from an EMBL/GenBank/DDBJ whole genome shotgun (WGS) entry which is preliminary data.</text>
</comment>
<dbReference type="Proteomes" id="UP000789525">
    <property type="component" value="Unassembled WGS sequence"/>
</dbReference>
<evidence type="ECO:0000313" key="2">
    <source>
        <dbReference type="Proteomes" id="UP000789525"/>
    </source>
</evidence>
<feature type="non-terminal residue" evidence="1">
    <location>
        <position position="1"/>
    </location>
</feature>
<accession>A0ACA9QWV8</accession>